<organism evidence="2 3">
    <name type="scientific">Laccaria amethystina LaAM-08-1</name>
    <dbReference type="NCBI Taxonomy" id="1095629"/>
    <lineage>
        <taxon>Eukaryota</taxon>
        <taxon>Fungi</taxon>
        <taxon>Dikarya</taxon>
        <taxon>Basidiomycota</taxon>
        <taxon>Agaricomycotina</taxon>
        <taxon>Agaricomycetes</taxon>
        <taxon>Agaricomycetidae</taxon>
        <taxon>Agaricales</taxon>
        <taxon>Agaricineae</taxon>
        <taxon>Hydnangiaceae</taxon>
        <taxon>Laccaria</taxon>
    </lineage>
</organism>
<name>A0A0C9WZU0_9AGAR</name>
<dbReference type="HOGENOM" id="CLU_2922935_0_0_1"/>
<dbReference type="Proteomes" id="UP000054477">
    <property type="component" value="Unassembled WGS sequence"/>
</dbReference>
<evidence type="ECO:0000256" key="1">
    <source>
        <dbReference type="SAM" id="MobiDB-lite"/>
    </source>
</evidence>
<proteinExistence type="predicted"/>
<reference evidence="2 3" key="1">
    <citation type="submission" date="2014-04" db="EMBL/GenBank/DDBJ databases">
        <authorList>
            <consortium name="DOE Joint Genome Institute"/>
            <person name="Kuo A."/>
            <person name="Kohler A."/>
            <person name="Nagy L.G."/>
            <person name="Floudas D."/>
            <person name="Copeland A."/>
            <person name="Barry K.W."/>
            <person name="Cichocki N."/>
            <person name="Veneault-Fourrey C."/>
            <person name="LaButti K."/>
            <person name="Lindquist E.A."/>
            <person name="Lipzen A."/>
            <person name="Lundell T."/>
            <person name="Morin E."/>
            <person name="Murat C."/>
            <person name="Sun H."/>
            <person name="Tunlid A."/>
            <person name="Henrissat B."/>
            <person name="Grigoriev I.V."/>
            <person name="Hibbett D.S."/>
            <person name="Martin F."/>
            <person name="Nordberg H.P."/>
            <person name="Cantor M.N."/>
            <person name="Hua S.X."/>
        </authorList>
    </citation>
    <scope>NUCLEOTIDE SEQUENCE [LARGE SCALE GENOMIC DNA]</scope>
    <source>
        <strain evidence="2 3">LaAM-08-1</strain>
    </source>
</reference>
<dbReference type="EMBL" id="KN838670">
    <property type="protein sequence ID" value="KIJ98395.1"/>
    <property type="molecule type" value="Genomic_DNA"/>
</dbReference>
<reference evidence="3" key="2">
    <citation type="submission" date="2015-01" db="EMBL/GenBank/DDBJ databases">
        <title>Evolutionary Origins and Diversification of the Mycorrhizal Mutualists.</title>
        <authorList>
            <consortium name="DOE Joint Genome Institute"/>
            <consortium name="Mycorrhizal Genomics Consortium"/>
            <person name="Kohler A."/>
            <person name="Kuo A."/>
            <person name="Nagy L.G."/>
            <person name="Floudas D."/>
            <person name="Copeland A."/>
            <person name="Barry K.W."/>
            <person name="Cichocki N."/>
            <person name="Veneault-Fourrey C."/>
            <person name="LaButti K."/>
            <person name="Lindquist E.A."/>
            <person name="Lipzen A."/>
            <person name="Lundell T."/>
            <person name="Morin E."/>
            <person name="Murat C."/>
            <person name="Riley R."/>
            <person name="Ohm R."/>
            <person name="Sun H."/>
            <person name="Tunlid A."/>
            <person name="Henrissat B."/>
            <person name="Grigoriev I.V."/>
            <person name="Hibbett D.S."/>
            <person name="Martin F."/>
        </authorList>
    </citation>
    <scope>NUCLEOTIDE SEQUENCE [LARGE SCALE GENOMIC DNA]</scope>
    <source>
        <strain evidence="3">LaAM-08-1</strain>
    </source>
</reference>
<evidence type="ECO:0000313" key="2">
    <source>
        <dbReference type="EMBL" id="KIJ98395.1"/>
    </source>
</evidence>
<keyword evidence="3" id="KW-1185">Reference proteome</keyword>
<gene>
    <name evidence="2" type="ORF">K443DRAFT_680828</name>
</gene>
<feature type="region of interest" description="Disordered" evidence="1">
    <location>
        <begin position="19"/>
        <end position="61"/>
    </location>
</feature>
<accession>A0A0C9WZU0</accession>
<dbReference type="AlphaFoldDB" id="A0A0C9WZU0"/>
<protein>
    <submittedName>
        <fullName evidence="2">Uncharacterized protein</fullName>
    </submittedName>
</protein>
<evidence type="ECO:0000313" key="3">
    <source>
        <dbReference type="Proteomes" id="UP000054477"/>
    </source>
</evidence>
<sequence length="61" mass="6664">MARFGIFETSLAELLQAPGRSYQTNNQGHLNHPFQAPNPQDSNFEPGLVGQQKAPGTKVPM</sequence>